<dbReference type="GO" id="GO:0009229">
    <property type="term" value="P:thiamine diphosphate biosynthetic process"/>
    <property type="evidence" value="ECO:0007669"/>
    <property type="project" value="InterPro"/>
</dbReference>
<dbReference type="PANTHER" id="PTHR41299:SF1">
    <property type="entry name" value="THIAMINE PYROPHOSPHOKINASE"/>
    <property type="match status" value="1"/>
</dbReference>
<evidence type="ECO:0000256" key="3">
    <source>
        <dbReference type="ARBA" id="ARBA00022777"/>
    </source>
</evidence>
<evidence type="ECO:0000313" key="9">
    <source>
        <dbReference type="Proteomes" id="UP000284407"/>
    </source>
</evidence>
<dbReference type="GO" id="GO:0006772">
    <property type="term" value="P:thiamine metabolic process"/>
    <property type="evidence" value="ECO:0007669"/>
    <property type="project" value="UniProtKB-UniRule"/>
</dbReference>
<evidence type="ECO:0000256" key="6">
    <source>
        <dbReference type="SAM" id="MobiDB-lite"/>
    </source>
</evidence>
<proteinExistence type="predicted"/>
<dbReference type="EMBL" id="RAQK01000002">
    <property type="protein sequence ID" value="RKE94455.1"/>
    <property type="molecule type" value="Genomic_DNA"/>
</dbReference>
<gene>
    <name evidence="8" type="ORF">C8N30_3583</name>
</gene>
<evidence type="ECO:0000256" key="4">
    <source>
        <dbReference type="ARBA" id="ARBA00022840"/>
    </source>
</evidence>
<evidence type="ECO:0000259" key="7">
    <source>
        <dbReference type="Pfam" id="PF04263"/>
    </source>
</evidence>
<keyword evidence="3 8" id="KW-0418">Kinase</keyword>
<dbReference type="OrthoDB" id="7057856at2"/>
<dbReference type="Proteomes" id="UP000284407">
    <property type="component" value="Unassembled WGS sequence"/>
</dbReference>
<dbReference type="AlphaFoldDB" id="A0A420DJU6"/>
<dbReference type="Gene3D" id="3.40.50.10240">
    <property type="entry name" value="Thiamin pyrophosphokinase, catalytic domain"/>
    <property type="match status" value="1"/>
</dbReference>
<dbReference type="EC" id="2.7.6.2" evidence="5"/>
<dbReference type="GO" id="GO:0004788">
    <property type="term" value="F:thiamine diphosphokinase activity"/>
    <property type="evidence" value="ECO:0007669"/>
    <property type="project" value="UniProtKB-UniRule"/>
</dbReference>
<dbReference type="GO" id="GO:0005524">
    <property type="term" value="F:ATP binding"/>
    <property type="evidence" value="ECO:0007669"/>
    <property type="project" value="UniProtKB-KW"/>
</dbReference>
<feature type="region of interest" description="Disordered" evidence="6">
    <location>
        <begin position="62"/>
        <end position="83"/>
    </location>
</feature>
<feature type="compositionally biased region" description="Basic and acidic residues" evidence="6">
    <location>
        <begin position="71"/>
        <end position="83"/>
    </location>
</feature>
<dbReference type="InterPro" id="IPR036371">
    <property type="entry name" value="TPK_B1-bd_sf"/>
</dbReference>
<keyword evidence="4" id="KW-0067">ATP-binding</keyword>
<keyword evidence="1" id="KW-0808">Transferase</keyword>
<evidence type="ECO:0000313" key="8">
    <source>
        <dbReference type="EMBL" id="RKE94455.1"/>
    </source>
</evidence>
<dbReference type="SUPFAM" id="SSF63999">
    <property type="entry name" value="Thiamin pyrophosphokinase, catalytic domain"/>
    <property type="match status" value="1"/>
</dbReference>
<sequence>MSKTILSSSGPVTLLGGGHASAQDLTDALTIAGTLVAVDGGLVTALGAGIIPDAVVGDMDSAPPEALARVPPDRQHRVSEQQSTDFDKALRSVDAPVVIGAGFCGGRVDHQLAAFHTLLVRADRPCILLAEKEVILIAPPVLSLNTVAGDVVSLFPLLAVQGCSRGLEWPIDGLSFDPARLVGTSNRANGPIHIEIERAGMLLIVPRGYLTALVAHFVQGGARWPARAAPHISRPSPSK</sequence>
<accession>A0A420DJU6</accession>
<reference evidence="8 9" key="1">
    <citation type="submission" date="2018-09" db="EMBL/GenBank/DDBJ databases">
        <title>Genomic Encyclopedia of Archaeal and Bacterial Type Strains, Phase II (KMG-II): from individual species to whole genera.</title>
        <authorList>
            <person name="Goeker M."/>
        </authorList>
    </citation>
    <scope>NUCLEOTIDE SEQUENCE [LARGE SCALE GENOMIC DNA]</scope>
    <source>
        <strain evidence="8 9">DSM 11458</strain>
    </source>
</reference>
<organism evidence="8 9">
    <name type="scientific">Sulfitobacter guttiformis</name>
    <dbReference type="NCBI Taxonomy" id="74349"/>
    <lineage>
        <taxon>Bacteria</taxon>
        <taxon>Pseudomonadati</taxon>
        <taxon>Pseudomonadota</taxon>
        <taxon>Alphaproteobacteria</taxon>
        <taxon>Rhodobacterales</taxon>
        <taxon>Roseobacteraceae</taxon>
        <taxon>Sulfitobacter</taxon>
    </lineage>
</organism>
<dbReference type="InterPro" id="IPR007371">
    <property type="entry name" value="TPK_catalytic"/>
</dbReference>
<dbReference type="InterPro" id="IPR053149">
    <property type="entry name" value="TPK"/>
</dbReference>
<dbReference type="CDD" id="cd07995">
    <property type="entry name" value="TPK"/>
    <property type="match status" value="1"/>
</dbReference>
<dbReference type="NCBIfam" id="TIGR01378">
    <property type="entry name" value="thi_PPkinase"/>
    <property type="match status" value="1"/>
</dbReference>
<dbReference type="GO" id="GO:0016301">
    <property type="term" value="F:kinase activity"/>
    <property type="evidence" value="ECO:0007669"/>
    <property type="project" value="UniProtKB-KW"/>
</dbReference>
<protein>
    <recommendedName>
        <fullName evidence="5">Thiamine diphosphokinase</fullName>
        <ecNumber evidence="5">2.7.6.2</ecNumber>
    </recommendedName>
</protein>
<keyword evidence="9" id="KW-1185">Reference proteome</keyword>
<evidence type="ECO:0000256" key="1">
    <source>
        <dbReference type="ARBA" id="ARBA00022679"/>
    </source>
</evidence>
<dbReference type="PANTHER" id="PTHR41299">
    <property type="entry name" value="THIAMINE PYROPHOSPHOKINASE"/>
    <property type="match status" value="1"/>
</dbReference>
<dbReference type="Pfam" id="PF04263">
    <property type="entry name" value="TPK_catalytic"/>
    <property type="match status" value="1"/>
</dbReference>
<dbReference type="InterPro" id="IPR036759">
    <property type="entry name" value="TPK_catalytic_sf"/>
</dbReference>
<name>A0A420DJU6_9RHOB</name>
<comment type="caution">
    <text evidence="8">The sequence shown here is derived from an EMBL/GenBank/DDBJ whole genome shotgun (WGS) entry which is preliminary data.</text>
</comment>
<keyword evidence="2" id="KW-0547">Nucleotide-binding</keyword>
<evidence type="ECO:0000256" key="2">
    <source>
        <dbReference type="ARBA" id="ARBA00022741"/>
    </source>
</evidence>
<dbReference type="SUPFAM" id="SSF63862">
    <property type="entry name" value="Thiamin pyrophosphokinase, substrate-binding domain"/>
    <property type="match status" value="1"/>
</dbReference>
<dbReference type="InterPro" id="IPR006282">
    <property type="entry name" value="Thi_PPkinase"/>
</dbReference>
<feature type="domain" description="Thiamin pyrophosphokinase catalytic" evidence="7">
    <location>
        <begin position="32"/>
        <end position="119"/>
    </location>
</feature>
<evidence type="ECO:0000256" key="5">
    <source>
        <dbReference type="NCBIfam" id="TIGR01378"/>
    </source>
</evidence>